<reference evidence="1" key="1">
    <citation type="submission" date="2021-06" db="EMBL/GenBank/DDBJ databases">
        <authorList>
            <person name="Kallberg Y."/>
            <person name="Tangrot J."/>
            <person name="Rosling A."/>
        </authorList>
    </citation>
    <scope>NUCLEOTIDE SEQUENCE</scope>
    <source>
        <strain evidence="1">MA461A</strain>
    </source>
</reference>
<keyword evidence="2" id="KW-1185">Reference proteome</keyword>
<dbReference type="EMBL" id="CAJVQC010036760">
    <property type="protein sequence ID" value="CAG8762063.1"/>
    <property type="molecule type" value="Genomic_DNA"/>
</dbReference>
<sequence>QKVKQSKRASCHVTKSIIKPSLVILMGNRPSNSVNDESGATRQNAYARFLPNTQPTRSDTVYRIVGTRLNGNLKYPLPSNLEEEKHWLQDPHYFIRHMWQSNYSAPIEDKLREGNAKILNICCDYGTWALEMASDYPNSHFIGVDVTPTFPSAVTKPNVRFLQCNVLDGLPFDSNTFDFVLVRLFGNTFTERDWEDKIINEIVRLTKPGGWVELTQVDSKYYNCGPNCERWNDALLNHLRLKNINGSIGESFGRLLTSTGQMSRIRHEVVIGPVGSWGHRAGELGASYARQLSGKVKPWVISYLDITEEEYNEMMIKAEQEFNIHRTYSSTH</sequence>
<protein>
    <submittedName>
        <fullName evidence="1">1698_t:CDS:1</fullName>
    </submittedName>
</protein>
<accession>A0ACA9QQJ2</accession>
<proteinExistence type="predicted"/>
<dbReference type="Proteomes" id="UP000789920">
    <property type="component" value="Unassembled WGS sequence"/>
</dbReference>
<feature type="non-terminal residue" evidence="1">
    <location>
        <position position="1"/>
    </location>
</feature>
<feature type="non-terminal residue" evidence="1">
    <location>
        <position position="332"/>
    </location>
</feature>
<comment type="caution">
    <text evidence="1">The sequence shown here is derived from an EMBL/GenBank/DDBJ whole genome shotgun (WGS) entry which is preliminary data.</text>
</comment>
<evidence type="ECO:0000313" key="2">
    <source>
        <dbReference type="Proteomes" id="UP000789920"/>
    </source>
</evidence>
<organism evidence="1 2">
    <name type="scientific">Racocetra persica</name>
    <dbReference type="NCBI Taxonomy" id="160502"/>
    <lineage>
        <taxon>Eukaryota</taxon>
        <taxon>Fungi</taxon>
        <taxon>Fungi incertae sedis</taxon>
        <taxon>Mucoromycota</taxon>
        <taxon>Glomeromycotina</taxon>
        <taxon>Glomeromycetes</taxon>
        <taxon>Diversisporales</taxon>
        <taxon>Gigasporaceae</taxon>
        <taxon>Racocetra</taxon>
    </lineage>
</organism>
<evidence type="ECO:0000313" key="1">
    <source>
        <dbReference type="EMBL" id="CAG8762063.1"/>
    </source>
</evidence>
<name>A0ACA9QQJ2_9GLOM</name>
<gene>
    <name evidence="1" type="ORF">RPERSI_LOCUS15342</name>
</gene>